<proteinExistence type="predicted"/>
<reference evidence="1" key="2">
    <citation type="submission" date="2020-11" db="EMBL/GenBank/DDBJ databases">
        <authorList>
            <person name="McCartney M.A."/>
            <person name="Auch B."/>
            <person name="Kono T."/>
            <person name="Mallez S."/>
            <person name="Becker A."/>
            <person name="Gohl D.M."/>
            <person name="Silverstein K.A.T."/>
            <person name="Koren S."/>
            <person name="Bechman K.B."/>
            <person name="Herman A."/>
            <person name="Abrahante J.E."/>
            <person name="Garbe J."/>
        </authorList>
    </citation>
    <scope>NUCLEOTIDE SEQUENCE</scope>
    <source>
        <strain evidence="1">Duluth1</strain>
        <tissue evidence="1">Whole animal</tissue>
    </source>
</reference>
<comment type="caution">
    <text evidence="1">The sequence shown here is derived from an EMBL/GenBank/DDBJ whole genome shotgun (WGS) entry which is preliminary data.</text>
</comment>
<evidence type="ECO:0000313" key="1">
    <source>
        <dbReference type="EMBL" id="KAH3717959.1"/>
    </source>
</evidence>
<gene>
    <name evidence="1" type="ORF">DPMN_060756</name>
</gene>
<accession>A0A9D4C6N9</accession>
<evidence type="ECO:0000313" key="2">
    <source>
        <dbReference type="Proteomes" id="UP000828390"/>
    </source>
</evidence>
<organism evidence="1 2">
    <name type="scientific">Dreissena polymorpha</name>
    <name type="common">Zebra mussel</name>
    <name type="synonym">Mytilus polymorpha</name>
    <dbReference type="NCBI Taxonomy" id="45954"/>
    <lineage>
        <taxon>Eukaryota</taxon>
        <taxon>Metazoa</taxon>
        <taxon>Spiralia</taxon>
        <taxon>Lophotrochozoa</taxon>
        <taxon>Mollusca</taxon>
        <taxon>Bivalvia</taxon>
        <taxon>Autobranchia</taxon>
        <taxon>Heteroconchia</taxon>
        <taxon>Euheterodonta</taxon>
        <taxon>Imparidentia</taxon>
        <taxon>Neoheterodontei</taxon>
        <taxon>Myida</taxon>
        <taxon>Dreissenoidea</taxon>
        <taxon>Dreissenidae</taxon>
        <taxon>Dreissena</taxon>
    </lineage>
</organism>
<sequence>MGGASETTERQGLLRLGRSLALSALIRGKANDWGGIGRRDDRLSKGVGISPVTTGPRFVNRRRGARGSRLCTWSCPNVAVMSASSSEI</sequence>
<dbReference type="EMBL" id="JAIWYP010000013">
    <property type="protein sequence ID" value="KAH3717959.1"/>
    <property type="molecule type" value="Genomic_DNA"/>
</dbReference>
<dbReference type="AlphaFoldDB" id="A0A9D4C6N9"/>
<keyword evidence="2" id="KW-1185">Reference proteome</keyword>
<reference evidence="1" key="1">
    <citation type="journal article" date="2019" name="bioRxiv">
        <title>The Genome of the Zebra Mussel, Dreissena polymorpha: A Resource for Invasive Species Research.</title>
        <authorList>
            <person name="McCartney M.A."/>
            <person name="Auch B."/>
            <person name="Kono T."/>
            <person name="Mallez S."/>
            <person name="Zhang Y."/>
            <person name="Obille A."/>
            <person name="Becker A."/>
            <person name="Abrahante J.E."/>
            <person name="Garbe J."/>
            <person name="Badalamenti J.P."/>
            <person name="Herman A."/>
            <person name="Mangelson H."/>
            <person name="Liachko I."/>
            <person name="Sullivan S."/>
            <person name="Sone E.D."/>
            <person name="Koren S."/>
            <person name="Silverstein K.A.T."/>
            <person name="Beckman K.B."/>
            <person name="Gohl D.M."/>
        </authorList>
    </citation>
    <scope>NUCLEOTIDE SEQUENCE</scope>
    <source>
        <strain evidence="1">Duluth1</strain>
        <tissue evidence="1">Whole animal</tissue>
    </source>
</reference>
<protein>
    <submittedName>
        <fullName evidence="1">Uncharacterized protein</fullName>
    </submittedName>
</protein>
<name>A0A9D4C6N9_DREPO</name>
<dbReference type="Proteomes" id="UP000828390">
    <property type="component" value="Unassembled WGS sequence"/>
</dbReference>